<keyword evidence="4" id="KW-1185">Reference proteome</keyword>
<protein>
    <recommendedName>
        <fullName evidence="2">Sacsin/Nov domain-containing protein</fullName>
    </recommendedName>
</protein>
<dbReference type="NCBIfam" id="NF047352">
    <property type="entry name" value="P_loop_sacsin"/>
    <property type="match status" value="2"/>
</dbReference>
<dbReference type="EMBL" id="CAXKWB010002203">
    <property type="protein sequence ID" value="CAL4066384.1"/>
    <property type="molecule type" value="Genomic_DNA"/>
</dbReference>
<name>A0AAV2PWP0_MEGNR</name>
<sequence>MACRSHVLDSLKLQGIIAGLITDLDLNPKVLRLTLCLREAVFSREQRSDLVPQPCQLQQGRPLQEREPQRKVETIAHLEAWKELGDGVAFSIMGDYEKEGKIRPIIDLSALNKCLVEPGYSFFKYCHLACPQPHGLFPGVLLDLKNLTLSLPVEKVNRIEAIGNSGKGLVATFRRDLERMLFFIGRTGDTLLSRRISDRVTVHFFHRQLAGLCVRVISNNTTALACIRRQGSLASPAFGPRLKKGDHFHGMVFGSRVLLVGLQESGHSTGGPVCHSGQYPTAWLFWCHRNRCRTLQPGTFTTGTVPLGNIKVQVCHVFSFLTVQASLSDLTKKTLALIMLSTGRRASEVAAISRVHKRRDGRIYLLWQEDFCAKAESAGFTPEDPSIGVLDRNNRSTALCPVRAWDAYRSRRPFMFPSRVGHCFWPLSQGTLQYLLKELILDSRVFMGKSKGIPAGSHQFRKFAASYSQKFLALSSDHCEVLRKRMGCKSLKILGKLIPGVALFDIAEWNRRHLLEYIINDEECHHQLEGLSLLPLANGSWCHFSRSSQKIYLCSTEQAQALVGIEYRILERSLSENVTKCFEMIAQKGTTQIETFDLELYGPLLIEESIAVQQKLNPDSASLHKWLSSVWSMLCNISLKSVQHLPLIPTKSAVTMSDLIPLNTTFIVQTDNYNLSDNVCQSLKSLNINVIGLEDYVRHSDIHYFMCDSTSSGLIKAICKAMNSSNINSLANNFNIEATESYSCSFIESLPVENIPTEVKNLLIHLKIFKATDMNGRNYLTSIKECSQVYPQNCDFPLTFHETTLHARNNRELRLIQLLGASLLSIETICLSSLRITHTKENLQNLVIYIMKNEHLINNCSIQMQLKSTKFVPNQHGILCQPSDLYDPLDEYAEILEGDLLPCYSFQKYLSFLKVLGLKQVLHISSNKLLEIVTSLSSMKDSLNKSFIILKLINNHSEINQICSKIRSVPCVPGTDYKAPNYPVNLHWVTNRRLYCPEEVKSFEVFGRTLGSSLPMANTVHIQRIADYFQWEEKPSATVFVQHLKNIISSFNSADGLFIDLIRRCYLELSSFVANASEADSLKELVDLPCILTKHGLKRASEVYLQENNNDLDLKPYFSSPLFKPHEEVLFFRYLGCLEDQSKHLYLTLLKNLHNDYTFSTLNESEIRERDLKLIINILERLEKIVDAEDKEKLFIPVETSSGGFELIPLAQCCYADHNLSWLNFDKDNNTEVRIIHSKVDINLAKALGVPPLQKQLLSCGIPIMKWGQSQSLTSRLRDLLEQYRDGVAVLKELVQNADDAGAHSVCFLYDERQNEDSRTGCMTAMLGEVQGPALWAYNDKVFSQNDLENIIKLGGRTKEGQSTKIGKFGLGFCSVYNLTDVPSFISGSNYVVFDPHMTFIERNDPGIRYDFSLDNNRKIINWFGGQFKPFEDVFDYKNGSYFNGTLFRLPLRTPSQATRSEISNVAYGPDQILQLLKMFMEMAGNLLLFTQNIKEIKIYHLNKYSSPKESKLMFHTKREINRMMQINNNSLKDVNTTSTQVQKVSELVTCFSSPFQEIIHLNVSVDISSVGKSLCNIEEGSMDTSWIISWHSGGPALAEQAKNLHTLPLGAVALPIDKQLDGWMPKSLETLPNGFYKTSHLHCFLPLPIETCFPVHINGYFEVASDRRSIKLPSSDDRSGVKDWNLELINNCIVSAYHNLLIALRLEGLSPEYKYYGLWPLQKICFDILQQELVKSFYEEISENDIQCFSDNGVWYSLSQCSFLEESFYSQKKVGELAFDFLDQYLEADNRKMIELPKDYAEELGNEVLDNLINPEDFYLDYFIPNINENYIHEDERDDLVLFALEAGSEAVLTEFSEIECISTIPFGKLQKPRSLVDPDSKVGALYSACEERFPINKYLKSSHVRDVLKGLGMMQVIVPMEILIERADTVQTILCAQCAIERCKSLLSYITYMYANKFYHENEVSGLKNIFFLPVESKPPDWECSWAGDVVAGTVSKTCQNHQDSTYKEIKFAKPSSLFISNLKNLVGSSKLVLDNIIQSPFALDILDVEYNSRTIPYMLVIQQLHCVSTELHDYTSKWLTDICKEIYAFLDANLQRYKNTQLSMESKIECDEFCKDIKDLKNENILLTKVGFYSAKVFTSNRNIDCSPDLFSIHNEILRLFPNLITALDIKEFFGPEVIIDVLRLKGQNLKLVNLTEDNITQYSKLLNILSQELNEAKKTEPNIIQHLDLLNICLPDKNGYLLPAGELCTDDGLNTKTKRFSFVHPNLSLSYELTEALGIKSVTRKVLQESSDRIPFGQSEKLTTRIRNILEDYPCDEGIMKEFIQNADDAGATEIKFIMDMRNLPTGSLFDESYAPLQGPALCIFNNSSFSAEDLQGITNLGNSTKKNDPESTGQYGIGFNAVYHMTDAPSFLTRGGYVPNGEALCMFDPLCKYDPESTPQNPGVQYKNLQKLRELHADSFKGYLEDDIMKGNGTLFRLPLRTDENSDISKKVLKVTDIEQMMKKFKTHMHESLFFLKNIRKISVQKILTNGKRKNEYTVISSLDNTGKVSLNNFKEYIKNQILLSKGEEPIPLCNIKQLRVDYQLDIKDSEANSFRWHIVQQIGSSDPDTVPKLVLGAFCNEELRLLPHAGAAVLLDKKSHTNISHVVSCYLPLPSKSGLPFSIHGHFALNSSRRDLWTGEDSIKGIWNTWLIQQVLTPAAASAIDHFRINNLPHDKSLLTLDDYKMLMKPYYNLLPLKSDAMSGNWTNFVKDLYQYIKEESLSFFDVFILEGENMIRKNHQQTLPTKKQELEKTKRRNKEQTLPTKKQNDSDIEIRGTLYWHPLNGDQFPVYFQEPQRIVYTALENQKTKICEQPTVENTLKKLGMNIGSNSMFVKLNEAEINPSLLTPDAALNFLSSWESHNSDSCKIYIGTKVEHSPLQCVKNVGVMIEYLCHSEHFIEKMNCLPLLVTQDHIIRQFSEESPVFLSEFYDILPKSSKEFINQTQISNNKTSQKFSNSVKSFKITDFAQRIHQELREEYFTEDNKNRSRKNIKDRWLNRVWKFIESDMPKKNKTNLLENSDIDWKEGNGYLLENLGKWALYPIIYNDEKYVIPIMHANKVLNCEKERECSPFKKLPVPTPDFSVENIKSTELAASLTDPSAVLNILHMYHKQICNILQIKTKSKKGVIEHNLKKDDALKILKYFGKHLKSENNLEENSLDRKQLQHLPFYVDLSDCCITIDDRKAIVLPFCFSTVTMGIKEMAEDLGYAILIHETLDLKPLYKYLDFSFTDHILDLYSSFILPNFDYLHEEFHKKHLEFLNGFLQHLNLKGIKEDSRESRVVNQLQMTSFIKYGNTFHEACEFYAPFNDIFKCMQMSYLPKEWCDIQWTNFLILAGIIHEVQPDHFLQIAKELAKMDKQKFIDIEEKSMILMKHLYTNITEFECHFNELKDIEFIVPEKIKDLEEILPHYSTTSGLISFSGSLPKMFAEIAWTASPILPSYAEMENSSVTYRKKKEYGQSLGILSTPLSWIVQSHIKNISTVVTNLEIDNLKRDKIENIMDRIYLILDICDNYIIQNLLEEAVPLIHIPAYKAFVTPTNVFTNLKEEIVPYMYMFPLRYGKYLPLFKEKFSVKQKPSCENYARVLSMIYNITQNKKLSPEEQRSVVLALKGLVQDEEILEAISVTELYLPSRDGIMVNSSWLYVADNQDLEKCILKQNSVNLPIFHGFAKMGIQKDDARFVRLLPKCLKPKFLTDVLVEELDNENLIEVSGPLLENIKKFLCTPEFIQSVLRIVNHEKGKGLSKQDTEVIIKGHEAVEVKQVKSLVTNLFFNEEKMGPRPRYFFIQTRNTNEVLKKTLYIANNCTKTIAKDGLTEAYKSLLNISDSDLVLILKSVFDHMRKPSDLEMYLNSRDLKAFGEENLNFFIPEIGSYLDPEMVDLLDNGFYSFHENEIVAMEKYLQDEYDETKEDDIFIIVQVKQLVKENNEIMQSEYEVDIGEGNNIVAKASQLFKFVRNKGNFSDSFDISESNLETENNYLQSEASNEIGFNVGDKSNNSYFQPDFKENLSVQEIMKRIRKQLIEIWEITDLSQRRQLVRRLQLKWHPDKNSTNKAELCTQCFQYIQSLIARLERGETIPEEEDYNTAPKEYPSDQWSNIFRRSHYESSNDGNYRHDYNRSGRQSKRKDADRLEAQLWMKQAEHDFQAAQEEFSQSGSPCWISYKCYEVS</sequence>
<dbReference type="PANTHER" id="PTHR15600">
    <property type="entry name" value="SACSIN"/>
    <property type="match status" value="1"/>
</dbReference>
<comment type="caution">
    <text evidence="3">The sequence shown here is derived from an EMBL/GenBank/DDBJ whole genome shotgun (WGS) entry which is preliminary data.</text>
</comment>
<dbReference type="InterPro" id="IPR036890">
    <property type="entry name" value="HATPase_C_sf"/>
</dbReference>
<dbReference type="Pfam" id="PF25794">
    <property type="entry name" value="SACS"/>
    <property type="match status" value="2"/>
</dbReference>
<feature type="region of interest" description="Disordered" evidence="1">
    <location>
        <begin position="2786"/>
        <end position="2815"/>
    </location>
</feature>
<dbReference type="InterPro" id="IPR058210">
    <property type="entry name" value="SACS/Nov_dom"/>
</dbReference>
<gene>
    <name evidence="3" type="ORF">MNOR_LOCUS5631</name>
</gene>
<dbReference type="InterPro" id="IPR036869">
    <property type="entry name" value="J_dom_sf"/>
</dbReference>
<feature type="domain" description="Sacsin/Nov" evidence="2">
    <location>
        <begin position="1271"/>
        <end position="1511"/>
    </location>
</feature>
<dbReference type="SUPFAM" id="SSF55874">
    <property type="entry name" value="ATPase domain of HSP90 chaperone/DNA topoisomerase II/histidine kinase"/>
    <property type="match status" value="2"/>
</dbReference>
<reference evidence="3 4" key="1">
    <citation type="submission" date="2024-05" db="EMBL/GenBank/DDBJ databases">
        <authorList>
            <person name="Wallberg A."/>
        </authorList>
    </citation>
    <scope>NUCLEOTIDE SEQUENCE [LARGE SCALE GENOMIC DNA]</scope>
</reference>
<accession>A0AAV2PWP0</accession>
<evidence type="ECO:0000313" key="4">
    <source>
        <dbReference type="Proteomes" id="UP001497623"/>
    </source>
</evidence>
<proteinExistence type="predicted"/>
<evidence type="ECO:0000313" key="3">
    <source>
        <dbReference type="EMBL" id="CAL4066384.1"/>
    </source>
</evidence>
<evidence type="ECO:0000256" key="1">
    <source>
        <dbReference type="SAM" id="MobiDB-lite"/>
    </source>
</evidence>
<dbReference type="Proteomes" id="UP001497623">
    <property type="component" value="Unassembled WGS sequence"/>
</dbReference>
<dbReference type="GO" id="GO:0030544">
    <property type="term" value="F:Hsp70 protein binding"/>
    <property type="evidence" value="ECO:0007669"/>
    <property type="project" value="TreeGrafter"/>
</dbReference>
<feature type="domain" description="Sacsin/Nov" evidence="2">
    <location>
        <begin position="2303"/>
        <end position="2539"/>
    </location>
</feature>
<dbReference type="InterPro" id="IPR052972">
    <property type="entry name" value="Sacsin_chaperone_reg"/>
</dbReference>
<evidence type="ECO:0000259" key="2">
    <source>
        <dbReference type="Pfam" id="PF25794"/>
    </source>
</evidence>
<dbReference type="Gene3D" id="3.30.565.10">
    <property type="entry name" value="Histidine kinase-like ATPase, C-terminal domain"/>
    <property type="match status" value="1"/>
</dbReference>
<organism evidence="3 4">
    <name type="scientific">Meganyctiphanes norvegica</name>
    <name type="common">Northern krill</name>
    <name type="synonym">Thysanopoda norvegica</name>
    <dbReference type="NCBI Taxonomy" id="48144"/>
    <lineage>
        <taxon>Eukaryota</taxon>
        <taxon>Metazoa</taxon>
        <taxon>Ecdysozoa</taxon>
        <taxon>Arthropoda</taxon>
        <taxon>Crustacea</taxon>
        <taxon>Multicrustacea</taxon>
        <taxon>Malacostraca</taxon>
        <taxon>Eumalacostraca</taxon>
        <taxon>Eucarida</taxon>
        <taxon>Euphausiacea</taxon>
        <taxon>Euphausiidae</taxon>
        <taxon>Meganyctiphanes</taxon>
    </lineage>
</organism>
<dbReference type="PANTHER" id="PTHR15600:SF42">
    <property type="entry name" value="SACSIN"/>
    <property type="match status" value="1"/>
</dbReference>
<feature type="non-terminal residue" evidence="3">
    <location>
        <position position="4214"/>
    </location>
</feature>
<dbReference type="Gene3D" id="1.10.287.110">
    <property type="entry name" value="DnaJ domain"/>
    <property type="match status" value="1"/>
</dbReference>